<feature type="domain" description="Rhodanese" evidence="1">
    <location>
        <begin position="21"/>
        <end position="106"/>
    </location>
</feature>
<dbReference type="OrthoDB" id="9800872at2"/>
<dbReference type="PANTHER" id="PTHR43031:SF17">
    <property type="entry name" value="SULFURTRANSFERASE YTWF-RELATED"/>
    <property type="match status" value="1"/>
</dbReference>
<dbReference type="PANTHER" id="PTHR43031">
    <property type="entry name" value="FAD-DEPENDENT OXIDOREDUCTASE"/>
    <property type="match status" value="1"/>
</dbReference>
<keyword evidence="2" id="KW-0808">Transferase</keyword>
<dbReference type="CDD" id="cd00158">
    <property type="entry name" value="RHOD"/>
    <property type="match status" value="1"/>
</dbReference>
<reference evidence="3" key="1">
    <citation type="submission" date="2015-07" db="EMBL/GenBank/DDBJ databases">
        <title>Draft genome sequence of the purine-degrading Gottschalkia purinilyticum DSM 1384 (formerly Clostridium purinilyticum).</title>
        <authorList>
            <person name="Poehlein A."/>
            <person name="Schiel-Bengelsdorf B."/>
            <person name="Bengelsdorf F.R."/>
            <person name="Daniel R."/>
            <person name="Duerre P."/>
        </authorList>
    </citation>
    <scope>NUCLEOTIDE SEQUENCE [LARGE SCALE GENOMIC DNA]</scope>
    <source>
        <strain evidence="3">DSM 1384</strain>
    </source>
</reference>
<dbReference type="EMBL" id="LGSS01000004">
    <property type="protein sequence ID" value="KNF09021.1"/>
    <property type="molecule type" value="Genomic_DNA"/>
</dbReference>
<dbReference type="Pfam" id="PF00581">
    <property type="entry name" value="Rhodanese"/>
    <property type="match status" value="1"/>
</dbReference>
<keyword evidence="3" id="KW-1185">Reference proteome</keyword>
<dbReference type="Gene3D" id="3.40.250.10">
    <property type="entry name" value="Rhodanese-like domain"/>
    <property type="match status" value="1"/>
</dbReference>
<dbReference type="Proteomes" id="UP000037267">
    <property type="component" value="Unassembled WGS sequence"/>
</dbReference>
<dbReference type="SUPFAM" id="SSF52821">
    <property type="entry name" value="Rhodanese/Cell cycle control phosphatase"/>
    <property type="match status" value="1"/>
</dbReference>
<dbReference type="InterPro" id="IPR036873">
    <property type="entry name" value="Rhodanese-like_dom_sf"/>
</dbReference>
<protein>
    <submittedName>
        <fullName evidence="2">Rhodanese-like sulfurtransferase</fullName>
    </submittedName>
</protein>
<dbReference type="RefSeq" id="WP_050354600.1">
    <property type="nucleotide sequence ID" value="NZ_LGSS01000004.1"/>
</dbReference>
<comment type="caution">
    <text evidence="2">The sequence shown here is derived from an EMBL/GenBank/DDBJ whole genome shotgun (WGS) entry which is preliminary data.</text>
</comment>
<accession>A0A0L0WC33</accession>
<dbReference type="GO" id="GO:0016740">
    <property type="term" value="F:transferase activity"/>
    <property type="evidence" value="ECO:0007669"/>
    <property type="project" value="UniProtKB-KW"/>
</dbReference>
<evidence type="ECO:0000313" key="2">
    <source>
        <dbReference type="EMBL" id="KNF09021.1"/>
    </source>
</evidence>
<dbReference type="InterPro" id="IPR050229">
    <property type="entry name" value="GlpE_sulfurtransferase"/>
</dbReference>
<dbReference type="InterPro" id="IPR001763">
    <property type="entry name" value="Rhodanese-like_dom"/>
</dbReference>
<dbReference type="STRING" id="1503.CLPU_4c00670"/>
<proteinExistence type="predicted"/>
<dbReference type="PROSITE" id="PS50206">
    <property type="entry name" value="RHODANESE_3"/>
    <property type="match status" value="1"/>
</dbReference>
<dbReference type="AlphaFoldDB" id="A0A0L0WC33"/>
<gene>
    <name evidence="2" type="ORF">CLPU_4c00670</name>
</gene>
<evidence type="ECO:0000313" key="3">
    <source>
        <dbReference type="Proteomes" id="UP000037267"/>
    </source>
</evidence>
<organism evidence="2 3">
    <name type="scientific">Gottschalkia purinilytica</name>
    <name type="common">Clostridium purinilyticum</name>
    <dbReference type="NCBI Taxonomy" id="1503"/>
    <lineage>
        <taxon>Bacteria</taxon>
        <taxon>Bacillati</taxon>
        <taxon>Bacillota</taxon>
        <taxon>Tissierellia</taxon>
        <taxon>Tissierellales</taxon>
        <taxon>Gottschalkiaceae</taxon>
        <taxon>Gottschalkia</taxon>
    </lineage>
</organism>
<evidence type="ECO:0000259" key="1">
    <source>
        <dbReference type="PROSITE" id="PS50206"/>
    </source>
</evidence>
<sequence length="106" mass="12048">MFNLFKKDNKKEININNIDSLIGKINLIDIREPSEYSKGSIESAKNISMNNLLANPEKYLNKEEKYYIMCRSGGRSTKTCSKLKDMGFDVINVSGGIRSYVGNMKK</sequence>
<name>A0A0L0WC33_GOTPU</name>
<dbReference type="SMART" id="SM00450">
    <property type="entry name" value="RHOD"/>
    <property type="match status" value="1"/>
</dbReference>